<dbReference type="AlphaFoldDB" id="A0A1B2HVD7"/>
<dbReference type="InterPro" id="IPR036928">
    <property type="entry name" value="AS_sf"/>
</dbReference>
<gene>
    <name evidence="2" type="ORF">BBK82_42625</name>
</gene>
<dbReference type="KEGG" id="led:BBK82_42625"/>
<dbReference type="RefSeq" id="WP_065919992.1">
    <property type="nucleotide sequence ID" value="NZ_CP016793.1"/>
</dbReference>
<evidence type="ECO:0000256" key="1">
    <source>
        <dbReference type="SAM" id="MobiDB-lite"/>
    </source>
</evidence>
<dbReference type="EMBL" id="CP016793">
    <property type="protein sequence ID" value="ANZ41657.1"/>
    <property type="molecule type" value="Genomic_DNA"/>
</dbReference>
<keyword evidence="3" id="KW-1185">Reference proteome</keyword>
<proteinExistence type="predicted"/>
<organism evidence="2 3">
    <name type="scientific">Lentzea guizhouensis</name>
    <dbReference type="NCBI Taxonomy" id="1586287"/>
    <lineage>
        <taxon>Bacteria</taxon>
        <taxon>Bacillati</taxon>
        <taxon>Actinomycetota</taxon>
        <taxon>Actinomycetes</taxon>
        <taxon>Pseudonocardiales</taxon>
        <taxon>Pseudonocardiaceae</taxon>
        <taxon>Lentzea</taxon>
    </lineage>
</organism>
<protein>
    <submittedName>
        <fullName evidence="2">Uncharacterized protein</fullName>
    </submittedName>
</protein>
<dbReference type="STRING" id="1586287.BBK82_42625"/>
<name>A0A1B2HVD7_9PSEU</name>
<evidence type="ECO:0000313" key="2">
    <source>
        <dbReference type="EMBL" id="ANZ41657.1"/>
    </source>
</evidence>
<reference evidence="2 3" key="1">
    <citation type="submission" date="2016-07" db="EMBL/GenBank/DDBJ databases">
        <title>Complete genome sequence of the Lentzea guizhouensis DHS C013.</title>
        <authorList>
            <person name="Cao C."/>
        </authorList>
    </citation>
    <scope>NUCLEOTIDE SEQUENCE [LARGE SCALE GENOMIC DNA]</scope>
    <source>
        <strain evidence="2 3">DHS C013</strain>
    </source>
</reference>
<evidence type="ECO:0000313" key="3">
    <source>
        <dbReference type="Proteomes" id="UP000093053"/>
    </source>
</evidence>
<dbReference type="Proteomes" id="UP000093053">
    <property type="component" value="Chromosome"/>
</dbReference>
<feature type="region of interest" description="Disordered" evidence="1">
    <location>
        <begin position="1"/>
        <end position="22"/>
    </location>
</feature>
<sequence>MELSGFGQELFHEAEKAPPLTDPVYLRHRRTATELARRSIDDVLAAHHLDVITAPTNGPAGCRAATRAAHALPRGAATRT</sequence>
<dbReference type="Gene3D" id="3.90.1300.10">
    <property type="entry name" value="Amidase signature (AS) domain"/>
    <property type="match status" value="1"/>
</dbReference>
<accession>A0A1B2HVD7</accession>